<evidence type="ECO:0000313" key="6">
    <source>
        <dbReference type="EMBL" id="MCK0088258.1"/>
    </source>
</evidence>
<dbReference type="Gene3D" id="3.40.50.10860">
    <property type="entry name" value="Leucine Dehydrogenase, chain A, domain 1"/>
    <property type="match status" value="1"/>
</dbReference>
<dbReference type="InterPro" id="IPR022893">
    <property type="entry name" value="Shikimate_DH_fam"/>
</dbReference>
<comment type="function">
    <text evidence="3">Involved in the biosynthesis of the chorismate, which leads to the biosynthesis of aromatic amino acids. Catalyzes the reversible NADPH linked reduction of 3-dehydroshikimate (DHSA) to yield shikimate (SA).</text>
</comment>
<keyword evidence="2 3" id="KW-0057">Aromatic amino acid biosynthesis</keyword>
<feature type="binding site" evidence="3">
    <location>
        <position position="108"/>
    </location>
    <ligand>
        <name>shikimate</name>
        <dbReference type="ChEBI" id="CHEBI:36208"/>
    </ligand>
</feature>
<feature type="binding site" evidence="3">
    <location>
        <position position="249"/>
    </location>
    <ligand>
        <name>NADP(+)</name>
        <dbReference type="ChEBI" id="CHEBI:58349"/>
    </ligand>
</feature>
<dbReference type="EC" id="1.1.1.25" evidence="3"/>
<feature type="binding site" evidence="3">
    <location>
        <position position="67"/>
    </location>
    <ligand>
        <name>shikimate</name>
        <dbReference type="ChEBI" id="CHEBI:36208"/>
    </ligand>
</feature>
<reference evidence="6" key="1">
    <citation type="journal article" date="2022" name="Cell Host Microbe">
        <title>Colonization of the live biotherapeutic product VE303 and modulation of the microbiota and metabolites in healthy volunteers.</title>
        <authorList>
            <person name="Dsouza M."/>
            <person name="Menon R."/>
            <person name="Crossette E."/>
            <person name="Bhattarai S.K."/>
            <person name="Schneider J."/>
            <person name="Kim Y.G."/>
            <person name="Reddy S."/>
            <person name="Caballero S."/>
            <person name="Felix C."/>
            <person name="Cornacchione L."/>
            <person name="Hendrickson J."/>
            <person name="Watson A.R."/>
            <person name="Minot S.S."/>
            <person name="Greenfield N."/>
            <person name="Schopf L."/>
            <person name="Szabady R."/>
            <person name="Patarroyo J."/>
            <person name="Smith W."/>
            <person name="Harrison P."/>
            <person name="Kuijper E.J."/>
            <person name="Kelly C.P."/>
            <person name="Olle B."/>
            <person name="Bobilev D."/>
            <person name="Silber J.L."/>
            <person name="Bucci V."/>
            <person name="Roberts B."/>
            <person name="Faith J."/>
            <person name="Norman J.M."/>
        </authorList>
    </citation>
    <scope>NUCLEOTIDE SEQUENCE</scope>
    <source>
        <strain evidence="6">VE303-04</strain>
    </source>
</reference>
<dbReference type="SUPFAM" id="SSF51735">
    <property type="entry name" value="NAD(P)-binding Rossmann-fold domains"/>
    <property type="match status" value="1"/>
</dbReference>
<proteinExistence type="inferred from homology"/>
<feature type="binding site" evidence="3">
    <location>
        <position position="92"/>
    </location>
    <ligand>
        <name>shikimate</name>
        <dbReference type="ChEBI" id="CHEBI:36208"/>
    </ligand>
</feature>
<evidence type="ECO:0000259" key="5">
    <source>
        <dbReference type="Pfam" id="PF18317"/>
    </source>
</evidence>
<gene>
    <name evidence="3" type="primary">aroE</name>
    <name evidence="6" type="ORF">K5I21_20785</name>
    <name evidence="7" type="ORF">PM006_13825</name>
</gene>
<dbReference type="Proteomes" id="UP001300871">
    <property type="component" value="Unassembled WGS sequence"/>
</dbReference>
<dbReference type="GeneID" id="57968723"/>
<comment type="caution">
    <text evidence="3">Lacks conserved residue(s) required for the propagation of feature annotation.</text>
</comment>
<feature type="binding site" evidence="3">
    <location>
        <position position="256"/>
    </location>
    <ligand>
        <name>shikimate</name>
        <dbReference type="ChEBI" id="CHEBI:36208"/>
    </ligand>
</feature>
<dbReference type="InterPro" id="IPR013708">
    <property type="entry name" value="Shikimate_DH-bd_N"/>
</dbReference>
<dbReference type="EMBL" id="JAQLGM010000035">
    <property type="protein sequence ID" value="MDB2001283.1"/>
    <property type="molecule type" value="Genomic_DNA"/>
</dbReference>
<comment type="subunit">
    <text evidence="3">Homodimer.</text>
</comment>
<evidence type="ECO:0000256" key="1">
    <source>
        <dbReference type="ARBA" id="ARBA00004871"/>
    </source>
</evidence>
<dbReference type="GO" id="GO:0009423">
    <property type="term" value="P:chorismate biosynthetic process"/>
    <property type="evidence" value="ECO:0007669"/>
    <property type="project" value="UniProtKB-UniRule"/>
</dbReference>
<dbReference type="SUPFAM" id="SSF53223">
    <property type="entry name" value="Aminoacid dehydrogenase-like, N-terminal domain"/>
    <property type="match status" value="1"/>
</dbReference>
<feature type="domain" description="Shikimate dehydrogenase substrate binding N-terminal" evidence="4">
    <location>
        <begin position="12"/>
        <end position="94"/>
    </location>
</feature>
<feature type="binding site" evidence="3">
    <location>
        <begin position="133"/>
        <end position="137"/>
    </location>
    <ligand>
        <name>NADP(+)</name>
        <dbReference type="ChEBI" id="CHEBI:58349"/>
    </ligand>
</feature>
<dbReference type="PANTHER" id="PTHR21089">
    <property type="entry name" value="SHIKIMATE DEHYDROGENASE"/>
    <property type="match status" value="1"/>
</dbReference>
<dbReference type="InterPro" id="IPR046346">
    <property type="entry name" value="Aminoacid_DH-like_N_sf"/>
</dbReference>
<comment type="caution">
    <text evidence="6">The sequence shown here is derived from an EMBL/GenBank/DDBJ whole genome shotgun (WGS) entry which is preliminary data.</text>
</comment>
<dbReference type="CDD" id="cd01065">
    <property type="entry name" value="NAD_bind_Shikimate_DH"/>
    <property type="match status" value="1"/>
</dbReference>
<evidence type="ECO:0000256" key="3">
    <source>
        <dbReference type="HAMAP-Rule" id="MF_00222"/>
    </source>
</evidence>
<protein>
    <recommendedName>
        <fullName evidence="3">Shikimate dehydrogenase (NADP(+))</fullName>
        <shortName evidence="3">SDH</shortName>
        <ecNumber evidence="3">1.1.1.25</ecNumber>
    </recommendedName>
</protein>
<dbReference type="InterPro" id="IPR036291">
    <property type="entry name" value="NAD(P)-bd_dom_sf"/>
</dbReference>
<reference evidence="7" key="2">
    <citation type="submission" date="2023-01" db="EMBL/GenBank/DDBJ databases">
        <title>Human gut microbiome strain richness.</title>
        <authorList>
            <person name="Chen-Liaw A."/>
        </authorList>
    </citation>
    <scope>NUCLEOTIDE SEQUENCE</scope>
    <source>
        <strain evidence="7">B1_m1001713B170214d0_201011</strain>
    </source>
</reference>
<feature type="binding site" evidence="3">
    <location>
        <position position="228"/>
    </location>
    <ligand>
        <name>shikimate</name>
        <dbReference type="ChEBI" id="CHEBI:36208"/>
    </ligand>
</feature>
<dbReference type="Gene3D" id="3.40.50.720">
    <property type="entry name" value="NAD(P)-binding Rossmann-like Domain"/>
    <property type="match status" value="1"/>
</dbReference>
<evidence type="ECO:0000313" key="7">
    <source>
        <dbReference type="EMBL" id="MDB2001283.1"/>
    </source>
</evidence>
<dbReference type="Proteomes" id="UP001203136">
    <property type="component" value="Unassembled WGS sequence"/>
</dbReference>
<evidence type="ECO:0000313" key="8">
    <source>
        <dbReference type="Proteomes" id="UP001203136"/>
    </source>
</evidence>
<keyword evidence="3" id="KW-0521">NADP</keyword>
<dbReference type="Pfam" id="PF08501">
    <property type="entry name" value="Shikimate_dh_N"/>
    <property type="match status" value="1"/>
</dbReference>
<feature type="active site" description="Proton acceptor" evidence="3">
    <location>
        <position position="71"/>
    </location>
</feature>
<dbReference type="PANTHER" id="PTHR21089:SF1">
    <property type="entry name" value="BIFUNCTIONAL 3-DEHYDROQUINATE DEHYDRATASE_SHIKIMATE DEHYDROGENASE, CHLOROPLASTIC"/>
    <property type="match status" value="1"/>
</dbReference>
<feature type="domain" description="SDH C-terminal" evidence="5">
    <location>
        <begin position="249"/>
        <end position="279"/>
    </location>
</feature>
<evidence type="ECO:0000259" key="4">
    <source>
        <dbReference type="Pfam" id="PF08501"/>
    </source>
</evidence>
<keyword evidence="3" id="KW-0560">Oxidoreductase</keyword>
<keyword evidence="3" id="KW-0028">Amino-acid biosynthesis</keyword>
<dbReference type="GO" id="GO:0019632">
    <property type="term" value="P:shikimate metabolic process"/>
    <property type="evidence" value="ECO:0007669"/>
    <property type="project" value="TreeGrafter"/>
</dbReference>
<accession>A0AAW5F8Q5</accession>
<dbReference type="Pfam" id="PF18317">
    <property type="entry name" value="SDH_C"/>
    <property type="match status" value="1"/>
</dbReference>
<name>A0AAW5F8Q5_CLOSY</name>
<dbReference type="AlphaFoldDB" id="A0AAW5F8Q5"/>
<dbReference type="GO" id="GO:0004764">
    <property type="term" value="F:shikimate 3-dehydrogenase (NADP+) activity"/>
    <property type="evidence" value="ECO:0007669"/>
    <property type="project" value="UniProtKB-UniRule"/>
</dbReference>
<comment type="similarity">
    <text evidence="3">Belongs to the shikimate dehydrogenase family.</text>
</comment>
<comment type="catalytic activity">
    <reaction evidence="3">
        <text>shikimate + NADP(+) = 3-dehydroshikimate + NADPH + H(+)</text>
        <dbReference type="Rhea" id="RHEA:17737"/>
        <dbReference type="ChEBI" id="CHEBI:15378"/>
        <dbReference type="ChEBI" id="CHEBI:16630"/>
        <dbReference type="ChEBI" id="CHEBI:36208"/>
        <dbReference type="ChEBI" id="CHEBI:57783"/>
        <dbReference type="ChEBI" id="CHEBI:58349"/>
        <dbReference type="EC" id="1.1.1.25"/>
    </reaction>
</comment>
<dbReference type="GO" id="GO:0009073">
    <property type="term" value="P:aromatic amino acid family biosynthetic process"/>
    <property type="evidence" value="ECO:0007669"/>
    <property type="project" value="UniProtKB-KW"/>
</dbReference>
<dbReference type="RefSeq" id="WP_003503343.1">
    <property type="nucleotide sequence ID" value="NZ_CABKPP010000007.1"/>
</dbReference>
<dbReference type="HAMAP" id="MF_00222">
    <property type="entry name" value="Shikimate_DH_AroE"/>
    <property type="match status" value="1"/>
</dbReference>
<sequence>MNIDINTKMITLLGTPLSQSFAARMQNKAYESAGLNMCYFYTEIDNEHLGEVVNSLRYMNFAGCAVTKPNKVKVLEYLDELDPLCEKMGSSNTVVKTPEGKLVGYNTDGVGFYTSLTEEGGIKVNECVFFCFGGGGAGRAMCSILAYHGARKIYITDAYEECAISLVGDINEKFAPIAEFVPLGDFSKLAACDVVLNASGVGMGSTIGQSLLPKEYIKPSQFYFDACYNPAKTQFLLDAEEKGCRILNGLGMSLYQGAAQIELWTGQKAPVEVMRQELLKIVAESKA</sequence>
<comment type="pathway">
    <text evidence="1 3">Metabolic intermediate biosynthesis; chorismate biosynthesis; chorismate from D-erythrose 4-phosphate and phosphoenolpyruvate: step 4/7.</text>
</comment>
<dbReference type="InterPro" id="IPR041121">
    <property type="entry name" value="SDH_C"/>
</dbReference>
<dbReference type="GO" id="GO:0008652">
    <property type="term" value="P:amino acid biosynthetic process"/>
    <property type="evidence" value="ECO:0007669"/>
    <property type="project" value="UniProtKB-KW"/>
</dbReference>
<dbReference type="EMBL" id="JAINVB010000001">
    <property type="protein sequence ID" value="MCK0088258.1"/>
    <property type="molecule type" value="Genomic_DNA"/>
</dbReference>
<evidence type="ECO:0000256" key="2">
    <source>
        <dbReference type="ARBA" id="ARBA00023141"/>
    </source>
</evidence>
<organism evidence="6 8">
    <name type="scientific">Clostridium symbiosum</name>
    <name type="common">Bacteroides symbiosus</name>
    <dbReference type="NCBI Taxonomy" id="1512"/>
    <lineage>
        <taxon>Bacteria</taxon>
        <taxon>Bacillati</taxon>
        <taxon>Bacillota</taxon>
        <taxon>Clostridia</taxon>
        <taxon>Lachnospirales</taxon>
        <taxon>Lachnospiraceae</taxon>
        <taxon>Otoolea</taxon>
    </lineage>
</organism>
<feature type="binding site" evidence="3">
    <location>
        <position position="226"/>
    </location>
    <ligand>
        <name>NADP(+)</name>
        <dbReference type="ChEBI" id="CHEBI:58349"/>
    </ligand>
</feature>